<dbReference type="EMBL" id="JAAAUQ010001179">
    <property type="protein sequence ID" value="KAF9142146.1"/>
    <property type="molecule type" value="Genomic_DNA"/>
</dbReference>
<name>A0A9P5V722_9FUNG</name>
<accession>A0A9P5V722</accession>
<dbReference type="InterPro" id="IPR036910">
    <property type="entry name" value="HMG_box_dom_sf"/>
</dbReference>
<evidence type="ECO:0000313" key="1">
    <source>
        <dbReference type="EMBL" id="KAF9142146.1"/>
    </source>
</evidence>
<sequence length="140" mass="15779">MGYDDNNNAPSLQNPPQPTCCPTCCTVCSNPDNSDPYKLYHKHSVTLNRVLFKFLNYSATRISLEIAQAWSNETEQVKREYEIQALRERDALELKTFPDYQYTKSSLAFNSGGTTGEDEGGLSLDLKSMSLRNDGILKKD</sequence>
<reference evidence="1" key="1">
    <citation type="journal article" date="2020" name="Fungal Divers.">
        <title>Resolving the Mortierellaceae phylogeny through synthesis of multi-gene phylogenetics and phylogenomics.</title>
        <authorList>
            <person name="Vandepol N."/>
            <person name="Liber J."/>
            <person name="Desiro A."/>
            <person name="Na H."/>
            <person name="Kennedy M."/>
            <person name="Barry K."/>
            <person name="Grigoriev I.V."/>
            <person name="Miller A.N."/>
            <person name="O'Donnell K."/>
            <person name="Stajich J.E."/>
            <person name="Bonito G."/>
        </authorList>
    </citation>
    <scope>NUCLEOTIDE SEQUENCE</scope>
    <source>
        <strain evidence="1">NRRL 6426</strain>
    </source>
</reference>
<dbReference type="AlphaFoldDB" id="A0A9P5V722"/>
<proteinExistence type="predicted"/>
<protein>
    <submittedName>
        <fullName evidence="1">Uncharacterized protein</fullName>
    </submittedName>
</protein>
<dbReference type="SUPFAM" id="SSF47095">
    <property type="entry name" value="HMG-box"/>
    <property type="match status" value="1"/>
</dbReference>
<evidence type="ECO:0000313" key="2">
    <source>
        <dbReference type="Proteomes" id="UP000748756"/>
    </source>
</evidence>
<dbReference type="OrthoDB" id="6247875at2759"/>
<comment type="caution">
    <text evidence="1">The sequence shown here is derived from an EMBL/GenBank/DDBJ whole genome shotgun (WGS) entry which is preliminary data.</text>
</comment>
<dbReference type="Proteomes" id="UP000748756">
    <property type="component" value="Unassembled WGS sequence"/>
</dbReference>
<gene>
    <name evidence="1" type="ORF">BG015_001021</name>
</gene>
<keyword evidence="2" id="KW-1185">Reference proteome</keyword>
<organism evidence="1 2">
    <name type="scientific">Linnemannia schmuckeri</name>
    <dbReference type="NCBI Taxonomy" id="64567"/>
    <lineage>
        <taxon>Eukaryota</taxon>
        <taxon>Fungi</taxon>
        <taxon>Fungi incertae sedis</taxon>
        <taxon>Mucoromycota</taxon>
        <taxon>Mortierellomycotina</taxon>
        <taxon>Mortierellomycetes</taxon>
        <taxon>Mortierellales</taxon>
        <taxon>Mortierellaceae</taxon>
        <taxon>Linnemannia</taxon>
    </lineage>
</organism>
<dbReference type="Gene3D" id="1.10.30.10">
    <property type="entry name" value="High mobility group box domain"/>
    <property type="match status" value="1"/>
</dbReference>